<sequence>MLSLHVGRRRETVPVLLPRRKGKGKVAIAFIDLVLAPAGEYLPFLLHASHTLAAGVGVEAQRVPSAFAPPGGARVTEAQLAPPRAALAVRPGIPVHRAMAQVGGAKQILALPDEGTGRGGPAEAGGDAVYVSRVGFRGDDSRVGFQGEDGRCSRALLFDDVARSEMK</sequence>
<comment type="caution">
    <text evidence="1">The sequence shown here is derived from an EMBL/GenBank/DDBJ whole genome shotgun (WGS) entry which is preliminary data.</text>
</comment>
<gene>
    <name evidence="1" type="ORF">THAOC_05350</name>
</gene>
<keyword evidence="2" id="KW-1185">Reference proteome</keyword>
<dbReference type="Proteomes" id="UP000266841">
    <property type="component" value="Unassembled WGS sequence"/>
</dbReference>
<organism evidence="1 2">
    <name type="scientific">Thalassiosira oceanica</name>
    <name type="common">Marine diatom</name>
    <dbReference type="NCBI Taxonomy" id="159749"/>
    <lineage>
        <taxon>Eukaryota</taxon>
        <taxon>Sar</taxon>
        <taxon>Stramenopiles</taxon>
        <taxon>Ochrophyta</taxon>
        <taxon>Bacillariophyta</taxon>
        <taxon>Coscinodiscophyceae</taxon>
        <taxon>Thalassiosirophycidae</taxon>
        <taxon>Thalassiosirales</taxon>
        <taxon>Thalassiosiraceae</taxon>
        <taxon>Thalassiosira</taxon>
    </lineage>
</organism>
<dbReference type="EMBL" id="AGNL01004915">
    <property type="protein sequence ID" value="EJK73051.1"/>
    <property type="molecule type" value="Genomic_DNA"/>
</dbReference>
<evidence type="ECO:0000313" key="1">
    <source>
        <dbReference type="EMBL" id="EJK73051.1"/>
    </source>
</evidence>
<reference evidence="1 2" key="1">
    <citation type="journal article" date="2012" name="Genome Biol.">
        <title>Genome and low-iron response of an oceanic diatom adapted to chronic iron limitation.</title>
        <authorList>
            <person name="Lommer M."/>
            <person name="Specht M."/>
            <person name="Roy A.S."/>
            <person name="Kraemer L."/>
            <person name="Andreson R."/>
            <person name="Gutowska M.A."/>
            <person name="Wolf J."/>
            <person name="Bergner S.V."/>
            <person name="Schilhabel M.B."/>
            <person name="Klostermeier U.C."/>
            <person name="Beiko R.G."/>
            <person name="Rosenstiel P."/>
            <person name="Hippler M."/>
            <person name="Laroche J."/>
        </authorList>
    </citation>
    <scope>NUCLEOTIDE SEQUENCE [LARGE SCALE GENOMIC DNA]</scope>
    <source>
        <strain evidence="1 2">CCMP1005</strain>
    </source>
</reference>
<dbReference type="AlphaFoldDB" id="K0THB3"/>
<evidence type="ECO:0000313" key="2">
    <source>
        <dbReference type="Proteomes" id="UP000266841"/>
    </source>
</evidence>
<name>K0THB3_THAOC</name>
<protein>
    <submittedName>
        <fullName evidence="1">Uncharacterized protein</fullName>
    </submittedName>
</protein>
<accession>K0THB3</accession>
<feature type="non-terminal residue" evidence="1">
    <location>
        <position position="167"/>
    </location>
</feature>
<proteinExistence type="predicted"/>